<name>A0A2P2LNB0_RHIMU</name>
<dbReference type="EMBL" id="GGEC01038955">
    <property type="protein sequence ID" value="MBX19439.1"/>
    <property type="molecule type" value="Transcribed_RNA"/>
</dbReference>
<evidence type="ECO:0000313" key="1">
    <source>
        <dbReference type="EMBL" id="MBX19439.1"/>
    </source>
</evidence>
<proteinExistence type="predicted"/>
<reference evidence="1" key="1">
    <citation type="submission" date="2018-02" db="EMBL/GenBank/DDBJ databases">
        <title>Rhizophora mucronata_Transcriptome.</title>
        <authorList>
            <person name="Meera S.P."/>
            <person name="Sreeshan A."/>
            <person name="Augustine A."/>
        </authorList>
    </citation>
    <scope>NUCLEOTIDE SEQUENCE</scope>
    <source>
        <tissue evidence="1">Leaf</tissue>
    </source>
</reference>
<sequence length="48" mass="5400">MRGTAVSIPPSLDMIIQTLSRIDKYRCYFARSLLLSFDLLAILSPLSL</sequence>
<organism evidence="1">
    <name type="scientific">Rhizophora mucronata</name>
    <name type="common">Asiatic mangrove</name>
    <dbReference type="NCBI Taxonomy" id="61149"/>
    <lineage>
        <taxon>Eukaryota</taxon>
        <taxon>Viridiplantae</taxon>
        <taxon>Streptophyta</taxon>
        <taxon>Embryophyta</taxon>
        <taxon>Tracheophyta</taxon>
        <taxon>Spermatophyta</taxon>
        <taxon>Magnoliopsida</taxon>
        <taxon>eudicotyledons</taxon>
        <taxon>Gunneridae</taxon>
        <taxon>Pentapetalae</taxon>
        <taxon>rosids</taxon>
        <taxon>fabids</taxon>
        <taxon>Malpighiales</taxon>
        <taxon>Rhizophoraceae</taxon>
        <taxon>Rhizophora</taxon>
    </lineage>
</organism>
<accession>A0A2P2LNB0</accession>
<protein>
    <submittedName>
        <fullName evidence="1">Uncharacterized protein</fullName>
    </submittedName>
</protein>
<dbReference type="AlphaFoldDB" id="A0A2P2LNB0"/>